<reference evidence="1" key="1">
    <citation type="submission" date="2020-08" db="EMBL/GenBank/DDBJ databases">
        <authorList>
            <person name="Hu Y."/>
            <person name="Nguyen S.V."/>
            <person name="Li F."/>
            <person name="Fanning S."/>
        </authorList>
    </citation>
    <scope>NUCLEOTIDE SEQUENCE</scope>
    <source>
        <strain evidence="1">SYSU D8009</strain>
    </source>
</reference>
<sequence length="77" mass="7861">MTRILSALALSTALLLGGCQNLDGSTNWGNTLLLGAGLGAAAGLVAGAATDRPNHHAHGYGRRGYGPGYGHGRYRGW</sequence>
<dbReference type="PROSITE" id="PS51257">
    <property type="entry name" value="PROKAR_LIPOPROTEIN"/>
    <property type="match status" value="1"/>
</dbReference>
<name>A0A9X0R0X3_9PROT</name>
<dbReference type="AlphaFoldDB" id="A0A9X0R0X3"/>
<comment type="caution">
    <text evidence="1">The sequence shown here is derived from an EMBL/GenBank/DDBJ whole genome shotgun (WGS) entry which is preliminary data.</text>
</comment>
<dbReference type="RefSeq" id="WP_186771080.1">
    <property type="nucleotide sequence ID" value="NZ_JACOMF010000014.1"/>
</dbReference>
<organism evidence="1 2">
    <name type="scientific">Siccirubricoccus deserti</name>
    <dbReference type="NCBI Taxonomy" id="2013562"/>
    <lineage>
        <taxon>Bacteria</taxon>
        <taxon>Pseudomonadati</taxon>
        <taxon>Pseudomonadota</taxon>
        <taxon>Alphaproteobacteria</taxon>
        <taxon>Acetobacterales</taxon>
        <taxon>Roseomonadaceae</taxon>
        <taxon>Siccirubricoccus</taxon>
    </lineage>
</organism>
<evidence type="ECO:0000313" key="1">
    <source>
        <dbReference type="EMBL" id="MBC4016307.1"/>
    </source>
</evidence>
<protein>
    <submittedName>
        <fullName evidence="1">Uncharacterized protein</fullName>
    </submittedName>
</protein>
<dbReference type="Proteomes" id="UP000600101">
    <property type="component" value="Unassembled WGS sequence"/>
</dbReference>
<accession>A0A9X0R0X3</accession>
<proteinExistence type="predicted"/>
<dbReference type="EMBL" id="JACOMF010000014">
    <property type="protein sequence ID" value="MBC4016307.1"/>
    <property type="molecule type" value="Genomic_DNA"/>
</dbReference>
<keyword evidence="2" id="KW-1185">Reference proteome</keyword>
<evidence type="ECO:0000313" key="2">
    <source>
        <dbReference type="Proteomes" id="UP000600101"/>
    </source>
</evidence>
<gene>
    <name evidence="1" type="ORF">H7965_13360</name>
</gene>